<dbReference type="AlphaFoldDB" id="A0A1X2DL74"/>
<proteinExistence type="predicted"/>
<name>A0A1X2DL74_MYCSZ</name>
<evidence type="ECO:0000313" key="2">
    <source>
        <dbReference type="Proteomes" id="UP000193317"/>
    </source>
</evidence>
<reference evidence="1 2" key="1">
    <citation type="submission" date="2016-01" db="EMBL/GenBank/DDBJ databases">
        <title>The new phylogeny of the genus Mycobacterium.</title>
        <authorList>
            <person name="Tarcisio F."/>
            <person name="Conor M."/>
            <person name="Antonella G."/>
            <person name="Elisabetta G."/>
            <person name="Giulia F.S."/>
            <person name="Sara T."/>
            <person name="Anna F."/>
            <person name="Clotilde B."/>
            <person name="Roberto B."/>
            <person name="Veronica D.S."/>
            <person name="Fabio R."/>
            <person name="Monica P."/>
            <person name="Olivier J."/>
            <person name="Enrico T."/>
            <person name="Nicola S."/>
        </authorList>
    </citation>
    <scope>NUCLEOTIDE SEQUENCE [LARGE SCALE GENOMIC DNA]</scope>
    <source>
        <strain evidence="1 2">DSM 44166</strain>
    </source>
</reference>
<keyword evidence="2" id="KW-1185">Reference proteome</keyword>
<gene>
    <name evidence="1" type="ORF">AWC27_13910</name>
</gene>
<organism evidence="1 2">
    <name type="scientific">Mycobacterium szulgai</name>
    <dbReference type="NCBI Taxonomy" id="1787"/>
    <lineage>
        <taxon>Bacteria</taxon>
        <taxon>Bacillati</taxon>
        <taxon>Actinomycetota</taxon>
        <taxon>Actinomycetes</taxon>
        <taxon>Mycobacteriales</taxon>
        <taxon>Mycobacteriaceae</taxon>
        <taxon>Mycobacterium</taxon>
    </lineage>
</organism>
<protein>
    <submittedName>
        <fullName evidence="1">Uncharacterized protein</fullName>
    </submittedName>
</protein>
<dbReference type="EMBL" id="LQPW01000173">
    <property type="protein sequence ID" value="ORW88790.1"/>
    <property type="molecule type" value="Genomic_DNA"/>
</dbReference>
<comment type="caution">
    <text evidence="1">The sequence shown here is derived from an EMBL/GenBank/DDBJ whole genome shotgun (WGS) entry which is preliminary data.</text>
</comment>
<accession>A0A1X2DL74</accession>
<evidence type="ECO:0000313" key="1">
    <source>
        <dbReference type="EMBL" id="ORW88790.1"/>
    </source>
</evidence>
<dbReference type="Proteomes" id="UP000193317">
    <property type="component" value="Unassembled WGS sequence"/>
</dbReference>
<sequence>MRHNTTQHNTTKEHTVSDDIIQLTPIKRHTIDVPIIGVTPVIPHRWSEKARNMMRAKQTGSKARAKHDPKDATAEAEAALYRLADGRPGLPAAAFRAATIGAARFYEGVTMTSLKAALFVVADDDEEALVAIEGEMKLREDTPRNSGGTADLRYRYAFWPWSAVLRIEYIPSMIDAESVINLVDAGGSGGVGDWRPSAPKSMTGAFGRYEVKL</sequence>